<sequence>MPSDSRSRSRSRSTTKQSTTPSICTESAISTWHFILPFLLLVIIGLAGVYLIPVFTYSNGQRTWDIGAWGYTERGNPHIRFTSLPYPTPGEWPIAVKHAPVILLLHFILGVFLLAYIFILCIIAMATEARKRGRVVRMPPVWVRLIAAILTLMVLVAAGGDLGYWVGTQNQGIDFKLAVLGWFVFVCGILFGLGWLAVQLQAMRLQKEAERSAARSASRQRT</sequence>
<dbReference type="InParanoid" id="A0A4Q1BSN0"/>
<keyword evidence="1" id="KW-0812">Transmembrane</keyword>
<keyword evidence="1" id="KW-0472">Membrane</keyword>
<evidence type="ECO:0000256" key="1">
    <source>
        <dbReference type="SAM" id="Phobius"/>
    </source>
</evidence>
<gene>
    <name evidence="2" type="ORF">M231_01670</name>
</gene>
<feature type="transmembrane region" description="Helical" evidence="1">
    <location>
        <begin position="34"/>
        <end position="55"/>
    </location>
</feature>
<evidence type="ECO:0000313" key="3">
    <source>
        <dbReference type="Proteomes" id="UP000289152"/>
    </source>
</evidence>
<name>A0A4Q1BSN0_TREME</name>
<dbReference type="AlphaFoldDB" id="A0A4Q1BSN0"/>
<evidence type="ECO:0000313" key="2">
    <source>
        <dbReference type="EMBL" id="RXK41039.1"/>
    </source>
</evidence>
<keyword evidence="3" id="KW-1185">Reference proteome</keyword>
<feature type="transmembrane region" description="Helical" evidence="1">
    <location>
        <begin position="101"/>
        <end position="124"/>
    </location>
</feature>
<dbReference type="Proteomes" id="UP000289152">
    <property type="component" value="Unassembled WGS sequence"/>
</dbReference>
<feature type="transmembrane region" description="Helical" evidence="1">
    <location>
        <begin position="145"/>
        <end position="167"/>
    </location>
</feature>
<keyword evidence="1" id="KW-1133">Transmembrane helix</keyword>
<accession>A0A4Q1BSN0</accession>
<comment type="caution">
    <text evidence="2">The sequence shown here is derived from an EMBL/GenBank/DDBJ whole genome shotgun (WGS) entry which is preliminary data.</text>
</comment>
<protein>
    <submittedName>
        <fullName evidence="2">Uncharacterized protein</fullName>
    </submittedName>
</protein>
<organism evidence="2 3">
    <name type="scientific">Tremella mesenterica</name>
    <name type="common">Jelly fungus</name>
    <dbReference type="NCBI Taxonomy" id="5217"/>
    <lineage>
        <taxon>Eukaryota</taxon>
        <taxon>Fungi</taxon>
        <taxon>Dikarya</taxon>
        <taxon>Basidiomycota</taxon>
        <taxon>Agaricomycotina</taxon>
        <taxon>Tremellomycetes</taxon>
        <taxon>Tremellales</taxon>
        <taxon>Tremellaceae</taxon>
        <taxon>Tremella</taxon>
    </lineage>
</organism>
<feature type="transmembrane region" description="Helical" evidence="1">
    <location>
        <begin position="179"/>
        <end position="198"/>
    </location>
</feature>
<proteinExistence type="predicted"/>
<dbReference type="EMBL" id="SDIL01000012">
    <property type="protein sequence ID" value="RXK41039.1"/>
    <property type="molecule type" value="Genomic_DNA"/>
</dbReference>
<reference evidence="2 3" key="1">
    <citation type="submission" date="2016-06" db="EMBL/GenBank/DDBJ databases">
        <title>Evolution of pathogenesis and genome organization in the Tremellales.</title>
        <authorList>
            <person name="Cuomo C."/>
            <person name="Litvintseva A."/>
            <person name="Heitman J."/>
            <person name="Chen Y."/>
            <person name="Sun S."/>
            <person name="Springer D."/>
            <person name="Dromer F."/>
            <person name="Young S."/>
            <person name="Zeng Q."/>
            <person name="Chapman S."/>
            <person name="Gujja S."/>
            <person name="Saif S."/>
            <person name="Birren B."/>
        </authorList>
    </citation>
    <scope>NUCLEOTIDE SEQUENCE [LARGE SCALE GENOMIC DNA]</scope>
    <source>
        <strain evidence="2 3">ATCC 28783</strain>
    </source>
</reference>
<dbReference type="VEuPathDB" id="FungiDB:TREMEDRAFT_66584"/>